<feature type="transmembrane region" description="Helical" evidence="1">
    <location>
        <begin position="404"/>
        <end position="425"/>
    </location>
</feature>
<reference evidence="3" key="1">
    <citation type="submission" date="2024-06" db="EMBL/GenBank/DDBJ databases">
        <title>Multi-omics analyses provide insights into the biosynthesis of the anticancer antibiotic pleurotin in Hohenbuehelia grisea.</title>
        <authorList>
            <person name="Weaver J.A."/>
            <person name="Alberti F."/>
        </authorList>
    </citation>
    <scope>NUCLEOTIDE SEQUENCE [LARGE SCALE GENOMIC DNA]</scope>
    <source>
        <strain evidence="3">T-177</strain>
    </source>
</reference>
<proteinExistence type="predicted"/>
<feature type="transmembrane region" description="Helical" evidence="1">
    <location>
        <begin position="503"/>
        <end position="522"/>
    </location>
</feature>
<comment type="caution">
    <text evidence="2">The sequence shown here is derived from an EMBL/GenBank/DDBJ whole genome shotgun (WGS) entry which is preliminary data.</text>
</comment>
<keyword evidence="1" id="KW-1133">Transmembrane helix</keyword>
<protein>
    <submittedName>
        <fullName evidence="2">Uncharacterized protein</fullName>
    </submittedName>
</protein>
<gene>
    <name evidence="2" type="ORF">HGRIS_007713</name>
</gene>
<keyword evidence="1" id="KW-0472">Membrane</keyword>
<evidence type="ECO:0000313" key="3">
    <source>
        <dbReference type="Proteomes" id="UP001556367"/>
    </source>
</evidence>
<dbReference type="Proteomes" id="UP001556367">
    <property type="component" value="Unassembled WGS sequence"/>
</dbReference>
<accession>A0ABR3J5P9</accession>
<sequence length="525" mass="59037">MNGDRPTEVTALLDRARSPDAHFLPSIAPTLAHVDTLDVQHITADDLCPYELSDRPAEVAYSLIVLLQLRANHISRPATASARNPWEQWKQEEEDSGDIEVLETQIDSLWRLFVAEYRTLREIEDLLWLAFPENDDSRSRSLRGNIYAAHSLDFFSPTFLQVVDFLYHEDGPQAFVTHRLVSIALLRRWRDGRLPPLEHWASISPQILVERYENLCTPRVLHLLDISCQVTSLCLLASYLLYPPIVSIVEPSVVPNHGVREAFIVVLSASLAARPWSFLNIPPLFVFCAFLFSIPSIPIPGGNAFGLLHVAFALHVFNMHLPVAPSPLFLLPFDSALPFATLLSQSTSTILIPVLQFFFPVFLLGIILLSSSLVDTFTVTSLAAAWRDTTFFIIPPPIETRTTFLFFTLVTLVSFFSAIGLLVVFQPHHPGRTSTLARWDRYTTVVGIEARRSLIRAVVTYSTPYTFPSPFNLAQLLLVKSPVTVMKLCRVDAGFMASFERNLWRLLVGPFATALWAIFWAGGRK</sequence>
<dbReference type="EMBL" id="JASNQZ010000011">
    <property type="protein sequence ID" value="KAL0950962.1"/>
    <property type="molecule type" value="Genomic_DNA"/>
</dbReference>
<name>A0ABR3J5P9_9AGAR</name>
<evidence type="ECO:0000313" key="2">
    <source>
        <dbReference type="EMBL" id="KAL0950962.1"/>
    </source>
</evidence>
<evidence type="ECO:0000256" key="1">
    <source>
        <dbReference type="SAM" id="Phobius"/>
    </source>
</evidence>
<keyword evidence="1" id="KW-0812">Transmembrane</keyword>
<organism evidence="2 3">
    <name type="scientific">Hohenbuehelia grisea</name>
    <dbReference type="NCBI Taxonomy" id="104357"/>
    <lineage>
        <taxon>Eukaryota</taxon>
        <taxon>Fungi</taxon>
        <taxon>Dikarya</taxon>
        <taxon>Basidiomycota</taxon>
        <taxon>Agaricomycotina</taxon>
        <taxon>Agaricomycetes</taxon>
        <taxon>Agaricomycetidae</taxon>
        <taxon>Agaricales</taxon>
        <taxon>Pleurotineae</taxon>
        <taxon>Pleurotaceae</taxon>
        <taxon>Hohenbuehelia</taxon>
    </lineage>
</organism>
<keyword evidence="3" id="KW-1185">Reference proteome</keyword>